<keyword evidence="1" id="KW-0472">Membrane</keyword>
<name>A0A0K2VF45_LEPSM</name>
<keyword evidence="1" id="KW-0812">Transmembrane</keyword>
<accession>A0A0K2VF45</accession>
<evidence type="ECO:0000256" key="1">
    <source>
        <dbReference type="SAM" id="Phobius"/>
    </source>
</evidence>
<dbReference type="EMBL" id="HACA01031436">
    <property type="protein sequence ID" value="CDW48797.1"/>
    <property type="molecule type" value="Transcribed_RNA"/>
</dbReference>
<proteinExistence type="predicted"/>
<organism evidence="2">
    <name type="scientific">Lepeophtheirus salmonis</name>
    <name type="common">Salmon louse</name>
    <name type="synonym">Caligus salmonis</name>
    <dbReference type="NCBI Taxonomy" id="72036"/>
    <lineage>
        <taxon>Eukaryota</taxon>
        <taxon>Metazoa</taxon>
        <taxon>Ecdysozoa</taxon>
        <taxon>Arthropoda</taxon>
        <taxon>Crustacea</taxon>
        <taxon>Multicrustacea</taxon>
        <taxon>Hexanauplia</taxon>
        <taxon>Copepoda</taxon>
        <taxon>Siphonostomatoida</taxon>
        <taxon>Caligidae</taxon>
        <taxon>Lepeophtheirus</taxon>
    </lineage>
</organism>
<sequence length="60" mass="6847">MVSLLSLINLFKKNIYISSKAGFDTHKHGPCSYCLFLTISIISNAAHLLCVYLHMRFDEK</sequence>
<feature type="non-terminal residue" evidence="2">
    <location>
        <position position="60"/>
    </location>
</feature>
<protein>
    <submittedName>
        <fullName evidence="2">Uncharacterized protein</fullName>
    </submittedName>
</protein>
<dbReference type="AlphaFoldDB" id="A0A0K2VF45"/>
<keyword evidence="1" id="KW-1133">Transmembrane helix</keyword>
<reference evidence="2" key="1">
    <citation type="submission" date="2014-05" db="EMBL/GenBank/DDBJ databases">
        <authorList>
            <person name="Chronopoulou M."/>
        </authorList>
    </citation>
    <scope>NUCLEOTIDE SEQUENCE</scope>
    <source>
        <tissue evidence="2">Whole organism</tissue>
    </source>
</reference>
<feature type="transmembrane region" description="Helical" evidence="1">
    <location>
        <begin position="35"/>
        <end position="55"/>
    </location>
</feature>
<evidence type="ECO:0000313" key="2">
    <source>
        <dbReference type="EMBL" id="CDW48797.1"/>
    </source>
</evidence>